<feature type="domain" description="C2" evidence="2">
    <location>
        <begin position="292"/>
        <end position="413"/>
    </location>
</feature>
<evidence type="ECO:0000313" key="3">
    <source>
        <dbReference type="Proteomes" id="UP000694867"/>
    </source>
</evidence>
<evidence type="ECO:0000259" key="2">
    <source>
        <dbReference type="PROSITE" id="PS50004"/>
    </source>
</evidence>
<dbReference type="GO" id="GO:0005634">
    <property type="term" value="C:nucleus"/>
    <property type="evidence" value="ECO:0007669"/>
    <property type="project" value="TreeGrafter"/>
</dbReference>
<dbReference type="Proteomes" id="UP000694867">
    <property type="component" value="Unplaced"/>
</dbReference>
<gene>
    <name evidence="4" type="primary">LOC100908221</name>
</gene>
<dbReference type="GeneID" id="100908221"/>
<dbReference type="Gene3D" id="2.60.40.150">
    <property type="entry name" value="C2 domain"/>
    <property type="match status" value="1"/>
</dbReference>
<accession>A0AAJ6VXY3</accession>
<sequence>MSLNTTNSYASIRRSERLAKKAVYFEESFSVPSVRNTDRNTTVGSSVDNLEPRRERASIAVDFHPDPMESRDSVRGTFGRQSVRRSIRRSLQPLANMLTTGRKRKGNKCEPLYEDPANMSCVRNFRNTVRKSTLDFDEALPPGRAQGAPNSGEPQEIRRVAPACPRPVRKVPREAPKPMPRTSILRQENAPPIPPRRQSIEESKPPLAANPLKESLRELRNLEPRRVLRTIQEIPVNSPKRKICVENFSEETADDENSLVEWNPDRKRRKTVRYQSNSSLWLLKGSGDAGSGKAKLRLSVYVNCGHISLHVIRGANLPLLPDQHELNSYIKVAVEPRDCRVQHRSQIVPATVDPFYDFRLSFEFPATPTQDEQPTLLVTVWHRDSNSRRSRLLGFLSFPISKIVEANRIEGWFRLPSLAITKKTQL</sequence>
<organism evidence="3 4">
    <name type="scientific">Galendromus occidentalis</name>
    <name type="common">western predatory mite</name>
    <dbReference type="NCBI Taxonomy" id="34638"/>
    <lineage>
        <taxon>Eukaryota</taxon>
        <taxon>Metazoa</taxon>
        <taxon>Ecdysozoa</taxon>
        <taxon>Arthropoda</taxon>
        <taxon>Chelicerata</taxon>
        <taxon>Arachnida</taxon>
        <taxon>Acari</taxon>
        <taxon>Parasitiformes</taxon>
        <taxon>Mesostigmata</taxon>
        <taxon>Gamasina</taxon>
        <taxon>Phytoseioidea</taxon>
        <taxon>Phytoseiidae</taxon>
        <taxon>Typhlodrominae</taxon>
        <taxon>Galendromus</taxon>
    </lineage>
</organism>
<dbReference type="SUPFAM" id="SSF49562">
    <property type="entry name" value="C2 domain (Calcium/lipid-binding domain, CaLB)"/>
    <property type="match status" value="1"/>
</dbReference>
<dbReference type="PANTHER" id="PTHR46848">
    <property type="entry name" value="REGULATOR OF G-PROTEIN SIGNALING 3"/>
    <property type="match status" value="1"/>
</dbReference>
<feature type="compositionally biased region" description="Basic and acidic residues" evidence="1">
    <location>
        <begin position="64"/>
        <end position="74"/>
    </location>
</feature>
<dbReference type="KEGG" id="goe:100908221"/>
<dbReference type="PANTHER" id="PTHR46848:SF1">
    <property type="entry name" value="REGULATOR OF G-PROTEIN SIGNALING 3"/>
    <property type="match status" value="1"/>
</dbReference>
<protein>
    <submittedName>
        <fullName evidence="4">Uncharacterized protein LOC100908221</fullName>
    </submittedName>
</protein>
<dbReference type="AlphaFoldDB" id="A0AAJ6VXY3"/>
<dbReference type="GO" id="GO:0005886">
    <property type="term" value="C:plasma membrane"/>
    <property type="evidence" value="ECO:0007669"/>
    <property type="project" value="TreeGrafter"/>
</dbReference>
<keyword evidence="3" id="KW-1185">Reference proteome</keyword>
<feature type="region of interest" description="Disordered" evidence="1">
    <location>
        <begin position="135"/>
        <end position="156"/>
    </location>
</feature>
<evidence type="ECO:0000256" key="1">
    <source>
        <dbReference type="SAM" id="MobiDB-lite"/>
    </source>
</evidence>
<dbReference type="RefSeq" id="XP_003743369.1">
    <property type="nucleotide sequence ID" value="XM_003743321.2"/>
</dbReference>
<evidence type="ECO:0000313" key="4">
    <source>
        <dbReference type="RefSeq" id="XP_003743369.1"/>
    </source>
</evidence>
<feature type="region of interest" description="Disordered" evidence="1">
    <location>
        <begin position="168"/>
        <end position="210"/>
    </location>
</feature>
<dbReference type="PROSITE" id="PS50004">
    <property type="entry name" value="C2"/>
    <property type="match status" value="1"/>
</dbReference>
<reference evidence="4" key="1">
    <citation type="submission" date="2025-08" db="UniProtKB">
        <authorList>
            <consortium name="RefSeq"/>
        </authorList>
    </citation>
    <scope>IDENTIFICATION</scope>
</reference>
<dbReference type="InterPro" id="IPR000008">
    <property type="entry name" value="C2_dom"/>
</dbReference>
<dbReference type="InterPro" id="IPR035892">
    <property type="entry name" value="C2_domain_sf"/>
</dbReference>
<dbReference type="SMART" id="SM00239">
    <property type="entry name" value="C2"/>
    <property type="match status" value="1"/>
</dbReference>
<proteinExistence type="predicted"/>
<dbReference type="Pfam" id="PF00168">
    <property type="entry name" value="C2"/>
    <property type="match status" value="1"/>
</dbReference>
<name>A0AAJ6VXY3_9ACAR</name>
<feature type="region of interest" description="Disordered" evidence="1">
    <location>
        <begin position="64"/>
        <end position="83"/>
    </location>
</feature>